<evidence type="ECO:0000313" key="3">
    <source>
        <dbReference type="Proteomes" id="UP000278907"/>
    </source>
</evidence>
<evidence type="ECO:0000313" key="2">
    <source>
        <dbReference type="EMBL" id="RKH96400.1"/>
    </source>
</evidence>
<gene>
    <name evidence="2" type="ORF">D7Y13_30960</name>
</gene>
<dbReference type="EMBL" id="RAWI01000325">
    <property type="protein sequence ID" value="RKH96400.1"/>
    <property type="molecule type" value="Genomic_DNA"/>
</dbReference>
<evidence type="ECO:0000259" key="1">
    <source>
        <dbReference type="Pfam" id="PF19313"/>
    </source>
</evidence>
<dbReference type="SUPFAM" id="SSF49344">
    <property type="entry name" value="CBD9-like"/>
    <property type="match status" value="1"/>
</dbReference>
<protein>
    <recommendedName>
        <fullName evidence="1">DUF5916 domain-containing protein</fullName>
    </recommendedName>
</protein>
<accession>A0ABX9QA96</accession>
<dbReference type="Proteomes" id="UP000278907">
    <property type="component" value="Unassembled WGS sequence"/>
</dbReference>
<keyword evidence="3" id="KW-1185">Reference proteome</keyword>
<feature type="domain" description="DUF5916" evidence="1">
    <location>
        <begin position="253"/>
        <end position="360"/>
    </location>
</feature>
<reference evidence="2 3" key="1">
    <citation type="submission" date="2018-09" db="EMBL/GenBank/DDBJ databases">
        <authorList>
            <person name="Livingstone P.G."/>
            <person name="Whitworth D.E."/>
        </authorList>
    </citation>
    <scope>NUCLEOTIDE SEQUENCE [LARGE SCALE GENOMIC DNA]</scope>
    <source>
        <strain evidence="2 3">CA031B</strain>
    </source>
</reference>
<dbReference type="InterPro" id="IPR045670">
    <property type="entry name" value="DUF5916"/>
</dbReference>
<dbReference type="Pfam" id="PF19313">
    <property type="entry name" value="DUF5916"/>
    <property type="match status" value="2"/>
</dbReference>
<name>A0ABX9QA96_9BACT</name>
<comment type="caution">
    <text evidence="2">The sequence shown here is derived from an EMBL/GenBank/DDBJ whole genome shotgun (WGS) entry which is preliminary data.</text>
</comment>
<organism evidence="2 3">
    <name type="scientific">Corallococcus praedator</name>
    <dbReference type="NCBI Taxonomy" id="2316724"/>
    <lineage>
        <taxon>Bacteria</taxon>
        <taxon>Pseudomonadati</taxon>
        <taxon>Myxococcota</taxon>
        <taxon>Myxococcia</taxon>
        <taxon>Myxococcales</taxon>
        <taxon>Cystobacterineae</taxon>
        <taxon>Myxococcaceae</taxon>
        <taxon>Corallococcus</taxon>
    </lineage>
</organism>
<proteinExistence type="predicted"/>
<sequence length="862" mass="93484">MWGPRARRKGTDVTRVAWRRRCWLGGLWLALAVPVQAAEGPRVPAVFRAARTDGAVVVDGVLDEAAWAAAPVYSDFVQSFPEPGAAPGERTEVRILHDERNLYVGITAYDRQPALIRRSLGRRDAIPPSDRVTVMVDSLKDRATAYVFSINAGGTLEDARLTEDTTEAKDWDAVWEGEATVTQEGWTAELRVPLSVLRFPEAPLQTWGFHVRRQMARTHEQVDSTVIPREANALVSRFADFQGLEGVRHQRGLLLTPYVASRLTASRDAVPLGGASTLEPSADVGLDFQAALASDLSLTGTFNPDFGQVEADELLVNLGTSEVFFPEKRPFFLEGLELFQPVGAQAGRSAQTLFYSRRVGLDQPLLGAVKLVGTVSDGVQVGLLDAVSLGVPALGTAPGRGYRFQWARPLHFASQATLPRVVPPPMNSLAGVLRAEVAEGQQLGLMVTAATPLSSRCQGTPLPEDPPCVVRGGQAAAADFRLRTTDGVFALSGQVDASRVTGGGPEGVLLRDGTRLRAGDLGFGAYLRGGKLGGEPWRTTLTYEYESPTLDLNASGFQPLQNQQKVSAHVQYGRGSRWGIFPELWLGVRGQGGWSTDARGLPLSRGLDLTLEAVLPDFSTLNCEAGVETHRRDLREIPGRGLAYELPDFGYATCALETDPLRPLAFTLEGYVDRTSRNGVSPGRVGKSASAGLSWRPMPRLQTDVAVSYEATQDGPRWTGETEDGRLLFAELVPRFLTLTLKQLVVVTPRLTLQARVQLLTGLGPYGPFYATRIPEDGTVRLRDLQPVTGVEDPSFHTAALNVNVVARWEYHVGSTLYFIYSRAQEEPLLEGADAARSSLPPHGLGLGPRSDTVLLKASYAW</sequence>
<dbReference type="Gene3D" id="2.60.40.1190">
    <property type="match status" value="1"/>
</dbReference>
<dbReference type="CDD" id="cd09618">
    <property type="entry name" value="CBM9_like_2"/>
    <property type="match status" value="1"/>
</dbReference>
<feature type="domain" description="DUF5916" evidence="1">
    <location>
        <begin position="474"/>
        <end position="824"/>
    </location>
</feature>